<dbReference type="AlphaFoldDB" id="A0A8J6ELW3"/>
<dbReference type="Proteomes" id="UP000770717">
    <property type="component" value="Unassembled WGS sequence"/>
</dbReference>
<sequence length="81" mass="8493">MAIMYGPLAAALLCTIFRVCGRSVMSGCSDSSLPVYERQVTVAAGTRRSENRPGESERTVVHQDVAMEDGSEVPGGGGVAF</sequence>
<evidence type="ECO:0008006" key="5">
    <source>
        <dbReference type="Google" id="ProtNLM"/>
    </source>
</evidence>
<proteinExistence type="predicted"/>
<evidence type="ECO:0000256" key="2">
    <source>
        <dbReference type="SAM" id="SignalP"/>
    </source>
</evidence>
<reference evidence="3" key="1">
    <citation type="thesis" date="2020" institute="ProQuest LLC" country="789 East Eisenhower Parkway, Ann Arbor, MI, USA">
        <title>Comparative Genomics and Chromosome Evolution.</title>
        <authorList>
            <person name="Mudd A.B."/>
        </authorList>
    </citation>
    <scope>NUCLEOTIDE SEQUENCE</scope>
    <source>
        <strain evidence="3">HN-11 Male</strain>
        <tissue evidence="3">Kidney and liver</tissue>
    </source>
</reference>
<keyword evidence="2" id="KW-0732">Signal</keyword>
<gene>
    <name evidence="3" type="ORF">GDO78_014595</name>
</gene>
<dbReference type="EMBL" id="WNTK01000139">
    <property type="protein sequence ID" value="KAG9471478.1"/>
    <property type="molecule type" value="Genomic_DNA"/>
</dbReference>
<organism evidence="3 4">
    <name type="scientific">Eleutherodactylus coqui</name>
    <name type="common">Puerto Rican coqui</name>
    <dbReference type="NCBI Taxonomy" id="57060"/>
    <lineage>
        <taxon>Eukaryota</taxon>
        <taxon>Metazoa</taxon>
        <taxon>Chordata</taxon>
        <taxon>Craniata</taxon>
        <taxon>Vertebrata</taxon>
        <taxon>Euteleostomi</taxon>
        <taxon>Amphibia</taxon>
        <taxon>Batrachia</taxon>
        <taxon>Anura</taxon>
        <taxon>Neobatrachia</taxon>
        <taxon>Hyloidea</taxon>
        <taxon>Eleutherodactylidae</taxon>
        <taxon>Eleutherodactylinae</taxon>
        <taxon>Eleutherodactylus</taxon>
        <taxon>Eleutherodactylus</taxon>
    </lineage>
</organism>
<protein>
    <recommendedName>
        <fullName evidence="5">Secreted protein</fullName>
    </recommendedName>
</protein>
<accession>A0A8J6ELW3</accession>
<feature type="compositionally biased region" description="Basic and acidic residues" evidence="1">
    <location>
        <begin position="47"/>
        <end position="61"/>
    </location>
</feature>
<evidence type="ECO:0000313" key="4">
    <source>
        <dbReference type="Proteomes" id="UP000770717"/>
    </source>
</evidence>
<keyword evidence="4" id="KW-1185">Reference proteome</keyword>
<evidence type="ECO:0000256" key="1">
    <source>
        <dbReference type="SAM" id="MobiDB-lite"/>
    </source>
</evidence>
<comment type="caution">
    <text evidence="3">The sequence shown here is derived from an EMBL/GenBank/DDBJ whole genome shotgun (WGS) entry which is preliminary data.</text>
</comment>
<name>A0A8J6ELW3_ELECQ</name>
<feature type="region of interest" description="Disordered" evidence="1">
    <location>
        <begin position="44"/>
        <end position="81"/>
    </location>
</feature>
<evidence type="ECO:0000313" key="3">
    <source>
        <dbReference type="EMBL" id="KAG9471478.1"/>
    </source>
</evidence>
<feature type="chain" id="PRO_5035215196" description="Secreted protein" evidence="2">
    <location>
        <begin position="22"/>
        <end position="81"/>
    </location>
</feature>
<feature type="signal peptide" evidence="2">
    <location>
        <begin position="1"/>
        <end position="21"/>
    </location>
</feature>